<evidence type="ECO:0000256" key="16">
    <source>
        <dbReference type="ARBA" id="ARBA00044313"/>
    </source>
</evidence>
<dbReference type="InterPro" id="IPR010793">
    <property type="entry name" value="Ribosomal_mL37/mL65"/>
</dbReference>
<dbReference type="InterPro" id="IPR033910">
    <property type="entry name" value="GluRS_core"/>
</dbReference>
<evidence type="ECO:0000256" key="1">
    <source>
        <dbReference type="ARBA" id="ARBA00004173"/>
    </source>
</evidence>
<dbReference type="GO" id="GO:1990904">
    <property type="term" value="C:ribonucleoprotein complex"/>
    <property type="evidence" value="ECO:0007669"/>
    <property type="project" value="UniProtKB-KW"/>
</dbReference>
<evidence type="ECO:0000256" key="9">
    <source>
        <dbReference type="ARBA" id="ARBA00023128"/>
    </source>
</evidence>
<dbReference type="PANTHER" id="PTHR43311:SF2">
    <property type="entry name" value="GLUTAMATE--TRNA LIGASE, MITOCHONDRIAL-RELATED"/>
    <property type="match status" value="1"/>
</dbReference>
<dbReference type="SUPFAM" id="SSF48163">
    <property type="entry name" value="An anticodon-binding domain of class I aminoacyl-tRNA synthetases"/>
    <property type="match status" value="1"/>
</dbReference>
<evidence type="ECO:0000256" key="8">
    <source>
        <dbReference type="ARBA" id="ARBA00022980"/>
    </source>
</evidence>
<evidence type="ECO:0000259" key="21">
    <source>
        <dbReference type="Pfam" id="PF00749"/>
    </source>
</evidence>
<comment type="catalytic activity">
    <reaction evidence="18">
        <text>tRNA(Glx) + L-glutamate + ATP = L-glutamyl-tRNA(Glx) + AMP + diphosphate</text>
        <dbReference type="Rhea" id="RHEA:18397"/>
        <dbReference type="Rhea" id="RHEA-COMP:9713"/>
        <dbReference type="Rhea" id="RHEA-COMP:9716"/>
        <dbReference type="ChEBI" id="CHEBI:29985"/>
        <dbReference type="ChEBI" id="CHEBI:30616"/>
        <dbReference type="ChEBI" id="CHEBI:33019"/>
        <dbReference type="ChEBI" id="CHEBI:78442"/>
        <dbReference type="ChEBI" id="CHEBI:78520"/>
        <dbReference type="ChEBI" id="CHEBI:456215"/>
        <dbReference type="EC" id="6.1.1.24"/>
    </reaction>
    <physiologicalReaction direction="left-to-right" evidence="18">
        <dbReference type="Rhea" id="RHEA:18398"/>
    </physiologicalReaction>
</comment>
<dbReference type="GO" id="GO:0000049">
    <property type="term" value="F:tRNA binding"/>
    <property type="evidence" value="ECO:0007669"/>
    <property type="project" value="InterPro"/>
</dbReference>
<comment type="catalytic activity">
    <reaction evidence="17">
        <text>tRNA(Glu) + L-glutamate + ATP = L-glutamyl-tRNA(Glu) + AMP + diphosphate</text>
        <dbReference type="Rhea" id="RHEA:23540"/>
        <dbReference type="Rhea" id="RHEA-COMP:9663"/>
        <dbReference type="Rhea" id="RHEA-COMP:9680"/>
        <dbReference type="ChEBI" id="CHEBI:29985"/>
        <dbReference type="ChEBI" id="CHEBI:30616"/>
        <dbReference type="ChEBI" id="CHEBI:33019"/>
        <dbReference type="ChEBI" id="CHEBI:78442"/>
        <dbReference type="ChEBI" id="CHEBI:78520"/>
        <dbReference type="ChEBI" id="CHEBI:456215"/>
        <dbReference type="EC" id="6.1.1.17"/>
    </reaction>
    <physiologicalReaction direction="left-to-right" evidence="17">
        <dbReference type="Rhea" id="RHEA:23541"/>
    </physiologicalReaction>
</comment>
<dbReference type="InterPro" id="IPR004527">
    <property type="entry name" value="Glu-tRNA-ligase_bac/mito"/>
</dbReference>
<evidence type="ECO:0000256" key="6">
    <source>
        <dbReference type="ARBA" id="ARBA00022840"/>
    </source>
</evidence>
<dbReference type="GO" id="GO:0050561">
    <property type="term" value="F:glutamate-tRNA(Gln) ligase activity"/>
    <property type="evidence" value="ECO:0007669"/>
    <property type="project" value="UniProtKB-EC"/>
</dbReference>
<dbReference type="InterPro" id="IPR000924">
    <property type="entry name" value="Glu/Gln-tRNA-synth"/>
</dbReference>
<keyword evidence="6" id="KW-0067">ATP-binding</keyword>
<dbReference type="Pfam" id="PF19269">
    <property type="entry name" value="Anticodon_2"/>
    <property type="match status" value="1"/>
</dbReference>
<evidence type="ECO:0000256" key="2">
    <source>
        <dbReference type="ARBA" id="ARBA00007894"/>
    </source>
</evidence>
<dbReference type="GO" id="GO:0005840">
    <property type="term" value="C:ribosome"/>
    <property type="evidence" value="ECO:0007669"/>
    <property type="project" value="UniProtKB-KW"/>
</dbReference>
<dbReference type="InterPro" id="IPR008925">
    <property type="entry name" value="aa_tRNA-synth_I_cd-bd_sf"/>
</dbReference>
<comment type="catalytic activity">
    <reaction evidence="19">
        <text>tRNA(Gln) + L-glutamate + ATP = L-glutamyl-tRNA(Gln) + AMP + diphosphate</text>
        <dbReference type="Rhea" id="RHEA:64612"/>
        <dbReference type="Rhea" id="RHEA-COMP:9662"/>
        <dbReference type="Rhea" id="RHEA-COMP:9684"/>
        <dbReference type="ChEBI" id="CHEBI:29985"/>
        <dbReference type="ChEBI" id="CHEBI:30616"/>
        <dbReference type="ChEBI" id="CHEBI:33019"/>
        <dbReference type="ChEBI" id="CHEBI:78442"/>
        <dbReference type="ChEBI" id="CHEBI:78520"/>
        <dbReference type="ChEBI" id="CHEBI:456215"/>
    </reaction>
    <physiologicalReaction direction="left-to-right" evidence="19">
        <dbReference type="Rhea" id="RHEA:64613"/>
    </physiologicalReaction>
</comment>
<dbReference type="GO" id="GO:0006424">
    <property type="term" value="P:glutamyl-tRNA aminoacylation"/>
    <property type="evidence" value="ECO:0007669"/>
    <property type="project" value="InterPro"/>
</dbReference>
<comment type="subcellular location">
    <subcellularLocation>
        <location evidence="1">Mitochondrion</location>
    </subcellularLocation>
</comment>
<dbReference type="InterPro" id="IPR049940">
    <property type="entry name" value="GluQ/Sye"/>
</dbReference>
<dbReference type="InterPro" id="IPR020058">
    <property type="entry name" value="Glu/Gln-tRNA-synth_Ib_cat-dom"/>
</dbReference>
<feature type="domain" description="Aminoacyl-tRNA synthetase class I anticodon-binding" evidence="22">
    <location>
        <begin position="956"/>
        <end position="1074"/>
    </location>
</feature>
<dbReference type="Pfam" id="PF00749">
    <property type="entry name" value="tRNA-synt_1c"/>
    <property type="match status" value="1"/>
</dbReference>
<keyword evidence="4" id="KW-0436">Ligase</keyword>
<dbReference type="Pfam" id="PF07147">
    <property type="entry name" value="PDCD9"/>
    <property type="match status" value="1"/>
</dbReference>
<gene>
    <name evidence="23" type="ORF">PVAND_011140</name>
</gene>
<organism evidence="23 24">
    <name type="scientific">Polypedilum vanderplanki</name>
    <name type="common">Sleeping chironomid midge</name>
    <dbReference type="NCBI Taxonomy" id="319348"/>
    <lineage>
        <taxon>Eukaryota</taxon>
        <taxon>Metazoa</taxon>
        <taxon>Ecdysozoa</taxon>
        <taxon>Arthropoda</taxon>
        <taxon>Hexapoda</taxon>
        <taxon>Insecta</taxon>
        <taxon>Pterygota</taxon>
        <taxon>Neoptera</taxon>
        <taxon>Endopterygota</taxon>
        <taxon>Diptera</taxon>
        <taxon>Nematocera</taxon>
        <taxon>Chironomoidea</taxon>
        <taxon>Chironomidae</taxon>
        <taxon>Chironominae</taxon>
        <taxon>Polypedilum</taxon>
        <taxon>Polypedilum</taxon>
    </lineage>
</organism>
<comment type="similarity">
    <text evidence="2">Belongs to the class-I aminoacyl-tRNA synthetase family. Glutamate--tRNA ligase type 1 subfamily.</text>
</comment>
<keyword evidence="11" id="KW-0687">Ribonucleoprotein</keyword>
<dbReference type="SUPFAM" id="SSF52374">
    <property type="entry name" value="Nucleotidylyl transferase"/>
    <property type="match status" value="1"/>
</dbReference>
<dbReference type="Gene3D" id="1.10.10.350">
    <property type="match status" value="1"/>
</dbReference>
<sequence length="1081" mass="127472">MISRVIFCKNKNFQLIRYLSTALQHETATTTVEYPPIIDMSKEAKEMRKKLEWHDKIKRSPTIEEKIIQINMPRFYGFKCLMLDGTKYPYNSNDFIKYITKTEFQELANKIDEKESKKIDGFLNLIKSDIQDAIEFEIDSCNHYFDDSMHPREIQREKASRLVKQLNRILISALGADNHHLFEADTDIDPRVEAFWFVGRFVPPKRVQFWRSMKDHLKDYKMDPVDRPFQYVGKPLLTLRHQYPLEPFDEIDFSSLTACNENIPFESVSSIDPVSHGWHFHHRHAVCVPGFWAGNVREYGLLSYHDRGFMYHRTKKNYGKEDDQEAIHSHGILSSYAWAYTQACYQGFSTYNDMTYPLSTQSIVTDGQNWSFYRYQLNTSIMHTEVDAPNYKYNQCWGTNDMKLYEHIDENGKIQGLNDDVLRHLIQFYINEPKMRNYEMKPYLDPKEKKIADIEDVDRRQWLEKTYKYLVANRPRTKNMVPEIYHWEYIYKILFKTMHMDNKTRFFELGINPYLRRLDEHIPEYIPRDFRPNGIHDKKKRRATYYPLDHRSNDPRTMSHSLFGAAKEGVRRNYFKRIINEDLFKISRKYSTDKEVRVRFAPSPTGFLHLGGLRTALFNYLFAKANNGKFILRIEDTDQTRLVEGATEQLMRDLEWAGMRADEGPLEYGGNFGPYIQSQRLDIYQKHIQTLLENGSAYHCFCSERRLELLRKEALKARQIPKYDNRCRHLTPGQIAEKIAKGDKYCIRFKLHDTGESFIDLIYGNYVYYVAQNEGDPVILKSDGYPTYHFANVVDDHLMEISHVLRGVEWQISTPKHLMMYRALGFTPPVFGHLPLIMNADGSKLSKRQNDIKLEFYKTRGYFPQALLNYITQAGGGFNRDPSERLYCYDMKHLTKKFDITRINSNSSRLNPELLNDLNRLELINQIENPEQCKVLIENVRTLIKTKYPLNADQLDLDDDHILSVLKWASKRISTINELAEENLSFLWVLPKITKDKEIELNEAIIDSLVEELKDENFNKQNLQQILKEFSNEKNLTFANFMKNLRTMLSGLKEGPGVAEMMEILGKEDTLERIIRLKKKK</sequence>
<dbReference type="GO" id="GO:0005739">
    <property type="term" value="C:mitochondrion"/>
    <property type="evidence" value="ECO:0007669"/>
    <property type="project" value="UniProtKB-SubCell"/>
</dbReference>
<feature type="coiled-coil region" evidence="20">
    <location>
        <begin position="1006"/>
        <end position="1033"/>
    </location>
</feature>
<keyword evidence="20" id="KW-0175">Coiled coil</keyword>
<dbReference type="PANTHER" id="PTHR43311">
    <property type="entry name" value="GLUTAMATE--TRNA LIGASE"/>
    <property type="match status" value="1"/>
</dbReference>
<evidence type="ECO:0000256" key="12">
    <source>
        <dbReference type="ARBA" id="ARBA00030865"/>
    </source>
</evidence>
<dbReference type="EC" id="6.1.1.24" evidence="13"/>
<dbReference type="GO" id="GO:0004818">
    <property type="term" value="F:glutamate-tRNA ligase activity"/>
    <property type="evidence" value="ECO:0007669"/>
    <property type="project" value="UniProtKB-EC"/>
</dbReference>
<dbReference type="InterPro" id="IPR001412">
    <property type="entry name" value="aa-tRNA-synth_I_CS"/>
</dbReference>
<dbReference type="EC" id="6.1.1.17" evidence="3"/>
<keyword evidence="7" id="KW-0648">Protein biosynthesis</keyword>
<dbReference type="InterPro" id="IPR045462">
    <property type="entry name" value="aa-tRNA-synth_I_cd-bd"/>
</dbReference>
<evidence type="ECO:0000256" key="10">
    <source>
        <dbReference type="ARBA" id="ARBA00023146"/>
    </source>
</evidence>
<dbReference type="GO" id="GO:0008270">
    <property type="term" value="F:zinc ion binding"/>
    <property type="evidence" value="ECO:0007669"/>
    <property type="project" value="InterPro"/>
</dbReference>
<evidence type="ECO:0000256" key="7">
    <source>
        <dbReference type="ARBA" id="ARBA00022917"/>
    </source>
</evidence>
<dbReference type="Gene3D" id="3.40.50.620">
    <property type="entry name" value="HUPs"/>
    <property type="match status" value="1"/>
</dbReference>
<evidence type="ECO:0000256" key="17">
    <source>
        <dbReference type="ARBA" id="ARBA00047366"/>
    </source>
</evidence>
<keyword evidence="9" id="KW-0496">Mitochondrion</keyword>
<evidence type="ECO:0000259" key="22">
    <source>
        <dbReference type="Pfam" id="PF19269"/>
    </source>
</evidence>
<evidence type="ECO:0000256" key="4">
    <source>
        <dbReference type="ARBA" id="ARBA00022598"/>
    </source>
</evidence>
<protein>
    <recommendedName>
        <fullName evidence="14">Nondiscriminating glutamyl-tRNA synthetase EARS2, mitochondrial</fullName>
        <ecNumber evidence="3">6.1.1.17</ecNumber>
        <ecNumber evidence="13">6.1.1.24</ecNumber>
    </recommendedName>
    <alternativeName>
        <fullName evidence="16">Glutamate--tRNA(Gln) ligase EARS2, mitochondrial</fullName>
    </alternativeName>
    <alternativeName>
        <fullName evidence="12">Glutamyl-tRNA synthetase</fullName>
    </alternativeName>
    <alternativeName>
        <fullName evidence="15">Mitochondrial glutamyl-tRNA synthetase</fullName>
    </alternativeName>
</protein>
<keyword evidence="24" id="KW-1185">Reference proteome</keyword>
<evidence type="ECO:0000256" key="5">
    <source>
        <dbReference type="ARBA" id="ARBA00022741"/>
    </source>
</evidence>
<feature type="domain" description="Glutamyl/glutaminyl-tRNA synthetase class Ib catalytic" evidence="21">
    <location>
        <begin position="595"/>
        <end position="914"/>
    </location>
</feature>
<evidence type="ECO:0000256" key="20">
    <source>
        <dbReference type="SAM" id="Coils"/>
    </source>
</evidence>
<dbReference type="PRINTS" id="PR00987">
    <property type="entry name" value="TRNASYNTHGLU"/>
</dbReference>
<evidence type="ECO:0000313" key="23">
    <source>
        <dbReference type="EMBL" id="KAG5681730.1"/>
    </source>
</evidence>
<proteinExistence type="inferred from homology"/>
<dbReference type="Proteomes" id="UP001107558">
    <property type="component" value="Chromosome 1"/>
</dbReference>
<evidence type="ECO:0000256" key="18">
    <source>
        <dbReference type="ARBA" id="ARBA00047479"/>
    </source>
</evidence>
<keyword evidence="10" id="KW-0030">Aminoacyl-tRNA synthetase</keyword>
<evidence type="ECO:0000313" key="24">
    <source>
        <dbReference type="Proteomes" id="UP001107558"/>
    </source>
</evidence>
<dbReference type="PROSITE" id="PS00178">
    <property type="entry name" value="AA_TRNA_LIGASE_I"/>
    <property type="match status" value="1"/>
</dbReference>
<dbReference type="FunFam" id="3.40.50.620:FF:000045">
    <property type="entry name" value="Glutamate--tRNA ligase, mitochondrial"/>
    <property type="match status" value="1"/>
</dbReference>
<dbReference type="AlphaFoldDB" id="A0A9J6CHP4"/>
<dbReference type="GO" id="GO:0005524">
    <property type="term" value="F:ATP binding"/>
    <property type="evidence" value="ECO:0007669"/>
    <property type="project" value="UniProtKB-KW"/>
</dbReference>
<reference evidence="23" key="1">
    <citation type="submission" date="2021-03" db="EMBL/GenBank/DDBJ databases">
        <title>Chromosome level genome of the anhydrobiotic midge Polypedilum vanderplanki.</title>
        <authorList>
            <person name="Yoshida Y."/>
            <person name="Kikawada T."/>
            <person name="Gusev O."/>
        </authorList>
    </citation>
    <scope>NUCLEOTIDE SEQUENCE</scope>
    <source>
        <strain evidence="23">NIAS01</strain>
        <tissue evidence="23">Whole body or cell culture</tissue>
    </source>
</reference>
<dbReference type="InterPro" id="IPR014729">
    <property type="entry name" value="Rossmann-like_a/b/a_fold"/>
</dbReference>
<evidence type="ECO:0000256" key="14">
    <source>
        <dbReference type="ARBA" id="ARBA00044142"/>
    </source>
</evidence>
<dbReference type="EMBL" id="JADBJN010000001">
    <property type="protein sequence ID" value="KAG5681730.1"/>
    <property type="molecule type" value="Genomic_DNA"/>
</dbReference>
<evidence type="ECO:0000256" key="13">
    <source>
        <dbReference type="ARBA" id="ARBA00044054"/>
    </source>
</evidence>
<keyword evidence="8" id="KW-0689">Ribosomal protein</keyword>
<dbReference type="CDD" id="cd00808">
    <property type="entry name" value="GluRS_core"/>
    <property type="match status" value="1"/>
</dbReference>
<dbReference type="OrthoDB" id="428822at2759"/>
<dbReference type="HAMAP" id="MF_00022">
    <property type="entry name" value="Glu_tRNA_synth_type1"/>
    <property type="match status" value="1"/>
</dbReference>
<name>A0A9J6CHP4_POLVA</name>
<accession>A0A9J6CHP4</accession>
<evidence type="ECO:0000256" key="19">
    <source>
        <dbReference type="ARBA" id="ARBA00047689"/>
    </source>
</evidence>
<evidence type="ECO:0000256" key="11">
    <source>
        <dbReference type="ARBA" id="ARBA00023274"/>
    </source>
</evidence>
<keyword evidence="5" id="KW-0547">Nucleotide-binding</keyword>
<evidence type="ECO:0000256" key="15">
    <source>
        <dbReference type="ARBA" id="ARBA00044251"/>
    </source>
</evidence>
<dbReference type="NCBIfam" id="TIGR00464">
    <property type="entry name" value="gltX_bact"/>
    <property type="match status" value="1"/>
</dbReference>
<evidence type="ECO:0000256" key="3">
    <source>
        <dbReference type="ARBA" id="ARBA00012835"/>
    </source>
</evidence>
<dbReference type="GO" id="GO:0003735">
    <property type="term" value="F:structural constituent of ribosome"/>
    <property type="evidence" value="ECO:0007669"/>
    <property type="project" value="InterPro"/>
</dbReference>
<comment type="caution">
    <text evidence="23">The sequence shown here is derived from an EMBL/GenBank/DDBJ whole genome shotgun (WGS) entry which is preliminary data.</text>
</comment>
<dbReference type="InterPro" id="IPR020751">
    <property type="entry name" value="aa-tRNA-synth_I_codon-bd_sub2"/>
</dbReference>